<gene>
    <name evidence="1" type="ORF">QJ036_08745</name>
</gene>
<dbReference type="InterPro" id="IPR015231">
    <property type="entry name" value="DUF1934"/>
</dbReference>
<dbReference type="EMBL" id="JASGBQ010000014">
    <property type="protein sequence ID" value="MDI9242554.1"/>
    <property type="molecule type" value="Genomic_DNA"/>
</dbReference>
<organism evidence="1 2">
    <name type="scientific">Fusibacillus kribbianus</name>
    <dbReference type="NCBI Taxonomy" id="3044208"/>
    <lineage>
        <taxon>Bacteria</taxon>
        <taxon>Bacillati</taxon>
        <taxon>Bacillota</taxon>
        <taxon>Clostridia</taxon>
        <taxon>Lachnospirales</taxon>
        <taxon>Lachnospiraceae</taxon>
        <taxon>Fusibacillus</taxon>
    </lineage>
</organism>
<evidence type="ECO:0000313" key="2">
    <source>
        <dbReference type="Proteomes" id="UP001300383"/>
    </source>
</evidence>
<dbReference type="SUPFAM" id="SSF50814">
    <property type="entry name" value="Lipocalins"/>
    <property type="match status" value="1"/>
</dbReference>
<dbReference type="Pfam" id="PF09148">
    <property type="entry name" value="DUF1934"/>
    <property type="match status" value="1"/>
</dbReference>
<protein>
    <submittedName>
        <fullName evidence="1">DUF1934 domain-containing protein</fullName>
    </submittedName>
</protein>
<keyword evidence="2" id="KW-1185">Reference proteome</keyword>
<dbReference type="RefSeq" id="WP_283231001.1">
    <property type="nucleotide sequence ID" value="NZ_JASGBQ010000014.1"/>
</dbReference>
<reference evidence="1 2" key="1">
    <citation type="submission" date="2023-05" db="EMBL/GenBank/DDBJ databases">
        <title>[ruminococcus] sp. nov., isolated from a pig farm feces dump.</title>
        <authorList>
            <person name="Chang Y.-H."/>
        </authorList>
    </citation>
    <scope>NUCLEOTIDE SEQUENCE [LARGE SCALE GENOMIC DNA]</scope>
    <source>
        <strain evidence="1 2">YH-rum2234</strain>
    </source>
</reference>
<dbReference type="Proteomes" id="UP001300383">
    <property type="component" value="Unassembled WGS sequence"/>
</dbReference>
<dbReference type="AlphaFoldDB" id="A0AAP4BDV6"/>
<proteinExistence type="predicted"/>
<accession>A0AAP4BDV6</accession>
<name>A0AAP4BDV6_9FIRM</name>
<comment type="caution">
    <text evidence="1">The sequence shown here is derived from an EMBL/GenBank/DDBJ whole genome shotgun (WGS) entry which is preliminary data.</text>
</comment>
<sequence length="148" mass="17143">MQKDVILFMASRQAGGAIEEDRVEVITAGQYYKKNGAHFVVYEELSEDGRTAARNMIKIRDGKTEVIKNGEASVHMVFELHKKNFSYYDMPYGKMMVGLETERMDCTEEEDRLSLLLQYRLEVDYQYMADCTVEIRIESKDTCEIKLG</sequence>
<dbReference type="Gene3D" id="2.40.128.20">
    <property type="match status" value="1"/>
</dbReference>
<dbReference type="InterPro" id="IPR012674">
    <property type="entry name" value="Calycin"/>
</dbReference>
<evidence type="ECO:0000313" key="1">
    <source>
        <dbReference type="EMBL" id="MDI9242554.1"/>
    </source>
</evidence>